<reference evidence="2" key="3">
    <citation type="submission" date="2015-04" db="UniProtKB">
        <authorList>
            <consortium name="EnsemblPlants"/>
        </authorList>
    </citation>
    <scope>IDENTIFICATION</scope>
    <source>
        <strain evidence="2">cv. Jemalong A17</strain>
    </source>
</reference>
<dbReference type="EnsemblPlants" id="AES58959">
    <property type="protein sequence ID" value="AES58959"/>
    <property type="gene ID" value="MTR_1g011740"/>
</dbReference>
<dbReference type="Proteomes" id="UP000002051">
    <property type="component" value="Unassembled WGS sequence"/>
</dbReference>
<evidence type="ECO:0000313" key="2">
    <source>
        <dbReference type="EnsemblPlants" id="AES58959"/>
    </source>
</evidence>
<evidence type="ECO:0000313" key="1">
    <source>
        <dbReference type="EMBL" id="AES58959.1"/>
    </source>
</evidence>
<sequence length="143" mass="16272">MALPDMVISTRNTSLEISGLYFVKLCWEVWKEKVELELNQTCANRKEFDIGSDDPKNPKWYVVCANDINTQKLPVARPAANSAEKPSTMLPAEMRPVVEVVAKRERILEKPKEKTLKLIVFGGDYWANKQFTITLGSEISLEK</sequence>
<organism evidence="1 3">
    <name type="scientific">Medicago truncatula</name>
    <name type="common">Barrel medic</name>
    <name type="synonym">Medicago tribuloides</name>
    <dbReference type="NCBI Taxonomy" id="3880"/>
    <lineage>
        <taxon>Eukaryota</taxon>
        <taxon>Viridiplantae</taxon>
        <taxon>Streptophyta</taxon>
        <taxon>Embryophyta</taxon>
        <taxon>Tracheophyta</taxon>
        <taxon>Spermatophyta</taxon>
        <taxon>Magnoliopsida</taxon>
        <taxon>eudicotyledons</taxon>
        <taxon>Gunneridae</taxon>
        <taxon>Pentapetalae</taxon>
        <taxon>rosids</taxon>
        <taxon>fabids</taxon>
        <taxon>Fabales</taxon>
        <taxon>Fabaceae</taxon>
        <taxon>Papilionoideae</taxon>
        <taxon>50 kb inversion clade</taxon>
        <taxon>NPAAA clade</taxon>
        <taxon>Hologalegina</taxon>
        <taxon>IRL clade</taxon>
        <taxon>Trifolieae</taxon>
        <taxon>Medicago</taxon>
    </lineage>
</organism>
<dbReference type="PaxDb" id="3880-AES58959"/>
<dbReference type="AlphaFoldDB" id="G7I6D4"/>
<evidence type="ECO:0000313" key="3">
    <source>
        <dbReference type="Proteomes" id="UP000002051"/>
    </source>
</evidence>
<accession>G7I6D4</accession>
<reference evidence="1 3" key="2">
    <citation type="journal article" date="2014" name="BMC Genomics">
        <title>An improved genome release (version Mt4.0) for the model legume Medicago truncatula.</title>
        <authorList>
            <person name="Tang H."/>
            <person name="Krishnakumar V."/>
            <person name="Bidwell S."/>
            <person name="Rosen B."/>
            <person name="Chan A."/>
            <person name="Zhou S."/>
            <person name="Gentzbittel L."/>
            <person name="Childs K.L."/>
            <person name="Yandell M."/>
            <person name="Gundlach H."/>
            <person name="Mayer K.F."/>
            <person name="Schwartz D.C."/>
            <person name="Town C.D."/>
        </authorList>
    </citation>
    <scope>GENOME REANNOTATION</scope>
    <source>
        <strain evidence="2 3">cv. Jemalong A17</strain>
    </source>
</reference>
<keyword evidence="3" id="KW-1185">Reference proteome</keyword>
<reference evidence="1 3" key="1">
    <citation type="journal article" date="2011" name="Nature">
        <title>The Medicago genome provides insight into the evolution of rhizobial symbioses.</title>
        <authorList>
            <person name="Young N.D."/>
            <person name="Debelle F."/>
            <person name="Oldroyd G.E."/>
            <person name="Geurts R."/>
            <person name="Cannon S.B."/>
            <person name="Udvardi M.K."/>
            <person name="Benedito V.A."/>
            <person name="Mayer K.F."/>
            <person name="Gouzy J."/>
            <person name="Schoof H."/>
            <person name="Van de Peer Y."/>
            <person name="Proost S."/>
            <person name="Cook D.R."/>
            <person name="Meyers B.C."/>
            <person name="Spannagl M."/>
            <person name="Cheung F."/>
            <person name="De Mita S."/>
            <person name="Krishnakumar V."/>
            <person name="Gundlach H."/>
            <person name="Zhou S."/>
            <person name="Mudge J."/>
            <person name="Bharti A.K."/>
            <person name="Murray J.D."/>
            <person name="Naoumkina M.A."/>
            <person name="Rosen B."/>
            <person name="Silverstein K.A."/>
            <person name="Tang H."/>
            <person name="Rombauts S."/>
            <person name="Zhao P.X."/>
            <person name="Zhou P."/>
            <person name="Barbe V."/>
            <person name="Bardou P."/>
            <person name="Bechner M."/>
            <person name="Bellec A."/>
            <person name="Berger A."/>
            <person name="Berges H."/>
            <person name="Bidwell S."/>
            <person name="Bisseling T."/>
            <person name="Choisne N."/>
            <person name="Couloux A."/>
            <person name="Denny R."/>
            <person name="Deshpande S."/>
            <person name="Dai X."/>
            <person name="Doyle J.J."/>
            <person name="Dudez A.M."/>
            <person name="Farmer A.D."/>
            <person name="Fouteau S."/>
            <person name="Franken C."/>
            <person name="Gibelin C."/>
            <person name="Gish J."/>
            <person name="Goldstein S."/>
            <person name="Gonzalez A.J."/>
            <person name="Green P.J."/>
            <person name="Hallab A."/>
            <person name="Hartog M."/>
            <person name="Hua A."/>
            <person name="Humphray S.J."/>
            <person name="Jeong D.H."/>
            <person name="Jing Y."/>
            <person name="Jocker A."/>
            <person name="Kenton S.M."/>
            <person name="Kim D.J."/>
            <person name="Klee K."/>
            <person name="Lai H."/>
            <person name="Lang C."/>
            <person name="Lin S."/>
            <person name="Macmil S.L."/>
            <person name="Magdelenat G."/>
            <person name="Matthews L."/>
            <person name="McCorrison J."/>
            <person name="Monaghan E.L."/>
            <person name="Mun J.H."/>
            <person name="Najar F.Z."/>
            <person name="Nicholson C."/>
            <person name="Noirot C."/>
            <person name="O'Bleness M."/>
            <person name="Paule C.R."/>
            <person name="Poulain J."/>
            <person name="Prion F."/>
            <person name="Qin B."/>
            <person name="Qu C."/>
            <person name="Retzel E.F."/>
            <person name="Riddle C."/>
            <person name="Sallet E."/>
            <person name="Samain S."/>
            <person name="Samson N."/>
            <person name="Sanders I."/>
            <person name="Saurat O."/>
            <person name="Scarpelli C."/>
            <person name="Schiex T."/>
            <person name="Segurens B."/>
            <person name="Severin A.J."/>
            <person name="Sherrier D.J."/>
            <person name="Shi R."/>
            <person name="Sims S."/>
            <person name="Singer S.R."/>
            <person name="Sinharoy S."/>
            <person name="Sterck L."/>
            <person name="Viollet A."/>
            <person name="Wang B.B."/>
            <person name="Wang K."/>
            <person name="Wang M."/>
            <person name="Wang X."/>
            <person name="Warfsmann J."/>
            <person name="Weissenbach J."/>
            <person name="White D.D."/>
            <person name="White J.D."/>
            <person name="Wiley G.B."/>
            <person name="Wincker P."/>
            <person name="Xing Y."/>
            <person name="Yang L."/>
            <person name="Yao Z."/>
            <person name="Ying F."/>
            <person name="Zhai J."/>
            <person name="Zhou L."/>
            <person name="Zuber A."/>
            <person name="Denarie J."/>
            <person name="Dixon R.A."/>
            <person name="May G.D."/>
            <person name="Schwartz D.C."/>
            <person name="Rogers J."/>
            <person name="Quetier F."/>
            <person name="Town C.D."/>
            <person name="Roe B.A."/>
        </authorList>
    </citation>
    <scope>NUCLEOTIDE SEQUENCE [LARGE SCALE GENOMIC DNA]</scope>
    <source>
        <strain evidence="1">A17</strain>
        <strain evidence="2 3">cv. Jemalong A17</strain>
    </source>
</reference>
<dbReference type="HOGENOM" id="CLU_1809050_0_0_1"/>
<gene>
    <name evidence="1" type="ordered locus">MTR_1g011740</name>
</gene>
<proteinExistence type="predicted"/>
<protein>
    <submittedName>
        <fullName evidence="1 2">Uncharacterized protein</fullName>
    </submittedName>
</protein>
<name>G7I6D4_MEDTR</name>
<dbReference type="EMBL" id="CM001217">
    <property type="protein sequence ID" value="AES58959.1"/>
    <property type="molecule type" value="Genomic_DNA"/>
</dbReference>